<dbReference type="GO" id="GO:0000387">
    <property type="term" value="P:spliceosomal snRNP assembly"/>
    <property type="evidence" value="ECO:0007669"/>
    <property type="project" value="UniProtKB-UniRule"/>
</dbReference>
<evidence type="ECO:0000259" key="9">
    <source>
        <dbReference type="PROSITE" id="PS52002"/>
    </source>
</evidence>
<dbReference type="InterPro" id="IPR047575">
    <property type="entry name" value="Sm"/>
</dbReference>
<keyword evidence="5 7" id="KW-0687">Ribonucleoprotein</keyword>
<reference evidence="10 11" key="1">
    <citation type="submission" date="2017-01" db="EMBL/GenBank/DDBJ databases">
        <title>Draft genome sequence of Diplodia seriata F98.1, a fungal species involved in grapevine trunk diseases.</title>
        <authorList>
            <person name="Robert-Siegwald G."/>
            <person name="Vallet J."/>
            <person name="Abou-Mansour E."/>
            <person name="Xu J."/>
            <person name="Rey P."/>
            <person name="Bertsch C."/>
            <person name="Rego C."/>
            <person name="Larignon P."/>
            <person name="Fontaine F."/>
            <person name="Lebrun M.-H."/>
        </authorList>
    </citation>
    <scope>NUCLEOTIDE SEQUENCE [LARGE SCALE GENOMIC DNA]</scope>
    <source>
        <strain evidence="10 11">F98.1</strain>
    </source>
</reference>
<evidence type="ECO:0000313" key="10">
    <source>
        <dbReference type="EMBL" id="OMP85995.1"/>
    </source>
</evidence>
<dbReference type="SMART" id="SM00651">
    <property type="entry name" value="Sm"/>
    <property type="match status" value="1"/>
</dbReference>
<protein>
    <recommendedName>
        <fullName evidence="7">Small nuclear ribonucleoprotein Sm D1</fullName>
    </recommendedName>
    <alternativeName>
        <fullName evidence="7">snRNP core protein D1</fullName>
    </alternativeName>
</protein>
<feature type="region of interest" description="Disordered" evidence="8">
    <location>
        <begin position="73"/>
        <end position="116"/>
    </location>
</feature>
<dbReference type="Pfam" id="PF01423">
    <property type="entry name" value="LSM"/>
    <property type="match status" value="1"/>
</dbReference>
<dbReference type="InterPro" id="IPR034102">
    <property type="entry name" value="Sm_D1"/>
</dbReference>
<dbReference type="AlphaFoldDB" id="A0A1S8BEV7"/>
<organism evidence="10 11">
    <name type="scientific">Diplodia seriata</name>
    <dbReference type="NCBI Taxonomy" id="420778"/>
    <lineage>
        <taxon>Eukaryota</taxon>
        <taxon>Fungi</taxon>
        <taxon>Dikarya</taxon>
        <taxon>Ascomycota</taxon>
        <taxon>Pezizomycotina</taxon>
        <taxon>Dothideomycetes</taxon>
        <taxon>Dothideomycetes incertae sedis</taxon>
        <taxon>Botryosphaeriales</taxon>
        <taxon>Botryosphaeriaceae</taxon>
        <taxon>Diplodia</taxon>
    </lineage>
</organism>
<keyword evidence="4 7" id="KW-0539">Nucleus</keyword>
<dbReference type="PROSITE" id="PS52002">
    <property type="entry name" value="SM"/>
    <property type="match status" value="1"/>
</dbReference>
<evidence type="ECO:0000256" key="3">
    <source>
        <dbReference type="ARBA" id="ARBA00022737"/>
    </source>
</evidence>
<name>A0A1S8BEV7_9PEZI</name>
<evidence type="ECO:0000256" key="4">
    <source>
        <dbReference type="ARBA" id="ARBA00023242"/>
    </source>
</evidence>
<gene>
    <name evidence="10" type="ORF">BK809_0002207</name>
</gene>
<dbReference type="STRING" id="420778.A0A1S8BEV7"/>
<dbReference type="SUPFAM" id="SSF50182">
    <property type="entry name" value="Sm-like ribonucleoproteins"/>
    <property type="match status" value="1"/>
</dbReference>
<comment type="caution">
    <text evidence="10">The sequence shown here is derived from an EMBL/GenBank/DDBJ whole genome shotgun (WGS) entry which is preliminary data.</text>
</comment>
<dbReference type="InterPro" id="IPR027141">
    <property type="entry name" value="LSm4/Sm_D1/D3"/>
</dbReference>
<dbReference type="CDD" id="cd01724">
    <property type="entry name" value="Sm_D1"/>
    <property type="match status" value="1"/>
</dbReference>
<comment type="function">
    <text evidence="7">Plays a role in pre-mRNA splicing as a core component of the spliceosomal U1, U2, U4 and U5 small nuclear ribonucleoproteins (snRNPs), the building blocks of the spliceosome.</text>
</comment>
<evidence type="ECO:0000256" key="8">
    <source>
        <dbReference type="SAM" id="MobiDB-lite"/>
    </source>
</evidence>
<dbReference type="FunFam" id="2.30.30.100:FF:000008">
    <property type="entry name" value="Small nuclear ribonucleoprotein Sm D1"/>
    <property type="match status" value="1"/>
</dbReference>
<dbReference type="Gene3D" id="2.30.30.100">
    <property type="match status" value="1"/>
</dbReference>
<dbReference type="GO" id="GO:0097525">
    <property type="term" value="C:spliceosomal snRNP complex"/>
    <property type="evidence" value="ECO:0007669"/>
    <property type="project" value="UniProtKB-ARBA"/>
</dbReference>
<proteinExistence type="inferred from homology"/>
<accession>A0A1S8BEV7</accession>
<dbReference type="EMBL" id="MSZU01000081">
    <property type="protein sequence ID" value="OMP85995.1"/>
    <property type="molecule type" value="Genomic_DNA"/>
</dbReference>
<dbReference type="Proteomes" id="UP000190776">
    <property type="component" value="Unassembled WGS sequence"/>
</dbReference>
<dbReference type="InterPro" id="IPR010920">
    <property type="entry name" value="LSM_dom_sf"/>
</dbReference>
<dbReference type="PANTHER" id="PTHR23338">
    <property type="entry name" value="SMALL NUCLEAR RIBONUCLEOPROTEIN SM"/>
    <property type="match status" value="1"/>
</dbReference>
<comment type="subcellular location">
    <subcellularLocation>
        <location evidence="1 7">Nucleus</location>
    </subcellularLocation>
</comment>
<keyword evidence="3" id="KW-0677">Repeat</keyword>
<evidence type="ECO:0000313" key="11">
    <source>
        <dbReference type="Proteomes" id="UP000190776"/>
    </source>
</evidence>
<dbReference type="GO" id="GO:0010468">
    <property type="term" value="P:regulation of gene expression"/>
    <property type="evidence" value="ECO:0007669"/>
    <property type="project" value="UniProtKB-ARBA"/>
</dbReference>
<evidence type="ECO:0000256" key="5">
    <source>
        <dbReference type="ARBA" id="ARBA00023274"/>
    </source>
</evidence>
<comment type="similarity">
    <text evidence="2 7">Belongs to the snRNP core protein family.</text>
</comment>
<evidence type="ECO:0000256" key="2">
    <source>
        <dbReference type="ARBA" id="ARBA00008146"/>
    </source>
</evidence>
<keyword evidence="7" id="KW-0508">mRNA splicing</keyword>
<dbReference type="GO" id="GO:0031981">
    <property type="term" value="C:nuclear lumen"/>
    <property type="evidence" value="ECO:0007669"/>
    <property type="project" value="UniProtKB-ARBA"/>
</dbReference>
<sequence length="116" mass="12555">MKCQNETVTIELKNGTVVNGTIASVSPTMNTALRTVKMTPKNRDTMTLDSINIRGSNIRYYILPDSLPLDTLLIDDAPKPKNKARKEQADRGGRGRGRGGRGGRGRGRGRGGGRGF</sequence>
<evidence type="ECO:0000256" key="6">
    <source>
        <dbReference type="ARBA" id="ARBA00054531"/>
    </source>
</evidence>
<feature type="compositionally biased region" description="Basic residues" evidence="8">
    <location>
        <begin position="94"/>
        <end position="116"/>
    </location>
</feature>
<dbReference type="OrthoDB" id="9626941at2759"/>
<dbReference type="InterPro" id="IPR001163">
    <property type="entry name" value="Sm_dom_euk/arc"/>
</dbReference>
<feature type="domain" description="Sm" evidence="9">
    <location>
        <begin position="1"/>
        <end position="67"/>
    </location>
</feature>
<evidence type="ECO:0000256" key="7">
    <source>
        <dbReference type="RuleBase" id="RU365054"/>
    </source>
</evidence>
<comment type="function">
    <text evidence="6">Involved in splicing regulation. Facilitates post-transcriptional gene silencing (PTGS) by limiting the degradation of transgene aberrant RNAs by the RNA quality control (RQC) machinery, thus favoring their entry into cytoplasmic siRNA bodies where they can trigger PTGS. Does not participate in the production of small RNAs.</text>
</comment>
<dbReference type="GO" id="GO:0003723">
    <property type="term" value="F:RNA binding"/>
    <property type="evidence" value="ECO:0007669"/>
    <property type="project" value="InterPro"/>
</dbReference>
<evidence type="ECO:0000256" key="1">
    <source>
        <dbReference type="ARBA" id="ARBA00004123"/>
    </source>
</evidence>
<keyword evidence="7" id="KW-0507">mRNA processing</keyword>